<protein>
    <submittedName>
        <fullName evidence="1">Uncharacterized protein</fullName>
    </submittedName>
</protein>
<sequence length="50" mass="6055">MISDEELAIFIKEIYLLIDEYKRCDHSKTKAQIYDDMLFLYDIVKTKIHT</sequence>
<comment type="caution">
    <text evidence="1">The sequence shown here is derived from an EMBL/GenBank/DDBJ whole genome shotgun (WGS) entry which is preliminary data.</text>
</comment>
<organism evidence="1 2">
    <name type="scientific">Aquibacillus albus</name>
    <dbReference type="NCBI Taxonomy" id="1168171"/>
    <lineage>
        <taxon>Bacteria</taxon>
        <taxon>Bacillati</taxon>
        <taxon>Bacillota</taxon>
        <taxon>Bacilli</taxon>
        <taxon>Bacillales</taxon>
        <taxon>Bacillaceae</taxon>
        <taxon>Aquibacillus</taxon>
    </lineage>
</organism>
<evidence type="ECO:0000313" key="2">
    <source>
        <dbReference type="Proteomes" id="UP001296943"/>
    </source>
</evidence>
<dbReference type="Proteomes" id="UP001296943">
    <property type="component" value="Unassembled WGS sequence"/>
</dbReference>
<proteinExistence type="predicted"/>
<gene>
    <name evidence="1" type="ORF">JOC48_001412</name>
</gene>
<evidence type="ECO:0000313" key="1">
    <source>
        <dbReference type="EMBL" id="MBM7570932.1"/>
    </source>
</evidence>
<name>A0ABS2MYI4_9BACI</name>
<accession>A0ABS2MYI4</accession>
<dbReference type="EMBL" id="JAFBDR010000006">
    <property type="protein sequence ID" value="MBM7570932.1"/>
    <property type="molecule type" value="Genomic_DNA"/>
</dbReference>
<keyword evidence="2" id="KW-1185">Reference proteome</keyword>
<reference evidence="1 2" key="1">
    <citation type="submission" date="2021-01" db="EMBL/GenBank/DDBJ databases">
        <title>Genomic Encyclopedia of Type Strains, Phase IV (KMG-IV): sequencing the most valuable type-strain genomes for metagenomic binning, comparative biology and taxonomic classification.</title>
        <authorList>
            <person name="Goeker M."/>
        </authorList>
    </citation>
    <scope>NUCLEOTIDE SEQUENCE [LARGE SCALE GENOMIC DNA]</scope>
    <source>
        <strain evidence="1 2">DSM 23711</strain>
    </source>
</reference>